<dbReference type="FunFam" id="3.40.50.300:FF:001418">
    <property type="entry name" value="Heparan sulfate 2-o-sulfotransferase"/>
    <property type="match status" value="1"/>
</dbReference>
<evidence type="ECO:0000313" key="14">
    <source>
        <dbReference type="Proteomes" id="UP001159042"/>
    </source>
</evidence>
<dbReference type="Gene3D" id="3.40.50.300">
    <property type="entry name" value="P-loop containing nucleotide triphosphate hydrolases"/>
    <property type="match status" value="1"/>
</dbReference>
<evidence type="ECO:0000256" key="5">
    <source>
        <dbReference type="ARBA" id="ARBA00022692"/>
    </source>
</evidence>
<evidence type="ECO:0000256" key="3">
    <source>
        <dbReference type="ARBA" id="ARBA00011233"/>
    </source>
</evidence>
<comment type="similarity">
    <text evidence="2">Belongs to the sulfotransferase 3 family.</text>
</comment>
<evidence type="ECO:0000256" key="6">
    <source>
        <dbReference type="ARBA" id="ARBA00022968"/>
    </source>
</evidence>
<dbReference type="InterPro" id="IPR027417">
    <property type="entry name" value="P-loop_NTPase"/>
</dbReference>
<keyword evidence="11" id="KW-0325">Glycoprotein</keyword>
<dbReference type="AlphaFoldDB" id="A0AAV8V7L6"/>
<evidence type="ECO:0000256" key="12">
    <source>
        <dbReference type="SAM" id="Phobius"/>
    </source>
</evidence>
<dbReference type="GO" id="GO:0004394">
    <property type="term" value="F:heparan sulfate 2-sulfotransferase activity"/>
    <property type="evidence" value="ECO:0007669"/>
    <property type="project" value="UniProtKB-ARBA"/>
</dbReference>
<evidence type="ECO:0000313" key="13">
    <source>
        <dbReference type="EMBL" id="KAJ8910172.1"/>
    </source>
</evidence>
<organism evidence="13 14">
    <name type="scientific">Exocentrus adspersus</name>
    <dbReference type="NCBI Taxonomy" id="1586481"/>
    <lineage>
        <taxon>Eukaryota</taxon>
        <taxon>Metazoa</taxon>
        <taxon>Ecdysozoa</taxon>
        <taxon>Arthropoda</taxon>
        <taxon>Hexapoda</taxon>
        <taxon>Insecta</taxon>
        <taxon>Pterygota</taxon>
        <taxon>Neoptera</taxon>
        <taxon>Endopterygota</taxon>
        <taxon>Coleoptera</taxon>
        <taxon>Polyphaga</taxon>
        <taxon>Cucujiformia</taxon>
        <taxon>Chrysomeloidea</taxon>
        <taxon>Cerambycidae</taxon>
        <taxon>Lamiinae</taxon>
        <taxon>Acanthocinini</taxon>
        <taxon>Exocentrus</taxon>
    </lineage>
</organism>
<feature type="transmembrane region" description="Helical" evidence="12">
    <location>
        <begin position="6"/>
        <end position="25"/>
    </location>
</feature>
<dbReference type="GO" id="GO:0015012">
    <property type="term" value="P:heparan sulfate proteoglycan biosynthetic process"/>
    <property type="evidence" value="ECO:0007669"/>
    <property type="project" value="UniProtKB-ARBA"/>
</dbReference>
<evidence type="ECO:0000256" key="7">
    <source>
        <dbReference type="ARBA" id="ARBA00022989"/>
    </source>
</evidence>
<accession>A0AAV8V7L6</accession>
<dbReference type="GO" id="GO:0000139">
    <property type="term" value="C:Golgi membrane"/>
    <property type="evidence" value="ECO:0007669"/>
    <property type="project" value="UniProtKB-SubCell"/>
</dbReference>
<name>A0AAV8V7L6_9CUCU</name>
<protein>
    <submittedName>
        <fullName evidence="13">Uncharacterized protein</fullName>
    </submittedName>
</protein>
<keyword evidence="5 12" id="KW-0812">Transmembrane</keyword>
<evidence type="ECO:0000256" key="11">
    <source>
        <dbReference type="ARBA" id="ARBA00023180"/>
    </source>
</evidence>
<evidence type="ECO:0000256" key="9">
    <source>
        <dbReference type="ARBA" id="ARBA00023136"/>
    </source>
</evidence>
<proteinExistence type="inferred from homology"/>
<evidence type="ECO:0000256" key="2">
    <source>
        <dbReference type="ARBA" id="ARBA00010569"/>
    </source>
</evidence>
<dbReference type="InterPro" id="IPR005331">
    <property type="entry name" value="Sulfotransferase"/>
</dbReference>
<evidence type="ECO:0000256" key="10">
    <source>
        <dbReference type="ARBA" id="ARBA00023157"/>
    </source>
</evidence>
<keyword evidence="8" id="KW-0333">Golgi apparatus</keyword>
<dbReference type="EMBL" id="JANEYG010000344">
    <property type="protein sequence ID" value="KAJ8910172.1"/>
    <property type="molecule type" value="Genomic_DNA"/>
</dbReference>
<dbReference type="Proteomes" id="UP001159042">
    <property type="component" value="Unassembled WGS sequence"/>
</dbReference>
<evidence type="ECO:0000256" key="1">
    <source>
        <dbReference type="ARBA" id="ARBA00004323"/>
    </source>
</evidence>
<keyword evidence="14" id="KW-1185">Reference proteome</keyword>
<keyword evidence="7 12" id="KW-1133">Transmembrane helix</keyword>
<comment type="subunit">
    <text evidence="3">Homotrimer.</text>
</comment>
<dbReference type="SUPFAM" id="SSF52540">
    <property type="entry name" value="P-loop containing nucleoside triphosphate hydrolases"/>
    <property type="match status" value="1"/>
</dbReference>
<sequence>MLNIKLNYILVIILFMSSVAILYQIQLARLQEKLIKLEHLQAKYETAPNRKEASELLNENNVVVLYNRVPKTASTSFVGVAYDLCKKNNFHVLHVNITANSHTLSLTNQLKFALNVSNWDSMKPALFHGHFAYLDFSKFGISNPLYINLIRKPLDRFISYYYFIRYGDNYRPYLIRRKHGNTMSFDECVTKQLPDCDPNNMWLQIPFFCGHSINCWKPGNKWALNEAKRNLINNYFLVGVTEELDDFISVLEQSLPRLFKGASDHYSNSNKSHLRQTVQKDTPSEETVKKIKGSMIWQMENELYEFALEHFHFIKKFGFKNKFQNIMYEKIRPKG</sequence>
<evidence type="ECO:0000256" key="8">
    <source>
        <dbReference type="ARBA" id="ARBA00023034"/>
    </source>
</evidence>
<evidence type="ECO:0000256" key="4">
    <source>
        <dbReference type="ARBA" id="ARBA00022679"/>
    </source>
</evidence>
<dbReference type="PANTHER" id="PTHR12129:SF17">
    <property type="entry name" value="HEPARAN SULFATE 2-O-SULFOTRANSFERASE 1"/>
    <property type="match status" value="1"/>
</dbReference>
<keyword evidence="4" id="KW-0808">Transferase</keyword>
<dbReference type="PANTHER" id="PTHR12129">
    <property type="entry name" value="HEPARAN SULFATE 2-O-SULFOTRANSFERASE"/>
    <property type="match status" value="1"/>
</dbReference>
<dbReference type="Pfam" id="PF03567">
    <property type="entry name" value="Sulfotransfer_2"/>
    <property type="match status" value="1"/>
</dbReference>
<reference evidence="13 14" key="1">
    <citation type="journal article" date="2023" name="Insect Mol. Biol.">
        <title>Genome sequencing provides insights into the evolution of gene families encoding plant cell wall-degrading enzymes in longhorned beetles.</title>
        <authorList>
            <person name="Shin N.R."/>
            <person name="Okamura Y."/>
            <person name="Kirsch R."/>
            <person name="Pauchet Y."/>
        </authorList>
    </citation>
    <scope>NUCLEOTIDE SEQUENCE [LARGE SCALE GENOMIC DNA]</scope>
    <source>
        <strain evidence="13">EAD_L_NR</strain>
    </source>
</reference>
<comment type="subcellular location">
    <subcellularLocation>
        <location evidence="1">Golgi apparatus membrane</location>
        <topology evidence="1">Single-pass type II membrane protein</topology>
    </subcellularLocation>
</comment>
<keyword evidence="10" id="KW-1015">Disulfide bond</keyword>
<gene>
    <name evidence="13" type="ORF">NQ315_016183</name>
</gene>
<dbReference type="InterPro" id="IPR007734">
    <property type="entry name" value="Heparan_SO4_2-O-STrfase"/>
</dbReference>
<comment type="caution">
    <text evidence="13">The sequence shown here is derived from an EMBL/GenBank/DDBJ whole genome shotgun (WGS) entry which is preliminary data.</text>
</comment>
<keyword evidence="9 12" id="KW-0472">Membrane</keyword>
<keyword evidence="6" id="KW-0735">Signal-anchor</keyword>